<sequence>CCKAVNIEINDVKLVCEDGYQLTHQLEQPKACACYPCSGSKNESPARINNEENKQQNLQQENLEQNFVQNNQREYIQNNLQEEDYVQNNLQQEDYIQNAENDLQDYV</sequence>
<feature type="domain" description="CTCK" evidence="2">
    <location>
        <begin position="1"/>
        <end position="37"/>
    </location>
</feature>
<evidence type="ECO:0000259" key="2">
    <source>
        <dbReference type="PROSITE" id="PS01185"/>
    </source>
</evidence>
<keyword evidence="1" id="KW-1015">Disulfide bond</keyword>
<proteinExistence type="evidence at transcript level"/>
<protein>
    <submittedName>
        <fullName evidence="3">Cellular protein AbCp-20</fullName>
    </submittedName>
</protein>
<accession>A0A0K0LC66</accession>
<evidence type="ECO:0000313" key="3">
    <source>
        <dbReference type="EMBL" id="AIX87746.1"/>
    </source>
</evidence>
<dbReference type="PROSITE" id="PS01185">
    <property type="entry name" value="CTCK_1"/>
    <property type="match status" value="1"/>
</dbReference>
<feature type="non-terminal residue" evidence="3">
    <location>
        <position position="1"/>
    </location>
</feature>
<reference evidence="3" key="1">
    <citation type="journal article" date="2015" name="J. Proteomics">
        <title>Unique diversity of the venom peptides from the scorpion Androctonus bicolor revealed by transcriptomic and proteomic analysis.</title>
        <authorList>
            <person name="Zhang L."/>
            <person name="Shi W."/>
            <person name="Zeng X.C."/>
            <person name="Ge F."/>
            <person name="Yang M."/>
            <person name="Nie Y."/>
            <person name="Bao A."/>
            <person name="Wu S."/>
            <person name="E G."/>
        </authorList>
    </citation>
    <scope>NUCLEOTIDE SEQUENCE</scope>
</reference>
<organism evidence="3">
    <name type="scientific">Androctonus bicolor</name>
    <dbReference type="NCBI Taxonomy" id="748906"/>
    <lineage>
        <taxon>Eukaryota</taxon>
        <taxon>Metazoa</taxon>
        <taxon>Ecdysozoa</taxon>
        <taxon>Arthropoda</taxon>
        <taxon>Chelicerata</taxon>
        <taxon>Arachnida</taxon>
        <taxon>Scorpiones</taxon>
        <taxon>Buthida</taxon>
        <taxon>Buthoidea</taxon>
        <taxon>Buthidae</taxon>
        <taxon>Androctonus</taxon>
    </lineage>
</organism>
<dbReference type="InterPro" id="IPR006207">
    <property type="entry name" value="Cys_knot_C"/>
</dbReference>
<name>A0A0K0LC66_9SCOR</name>
<dbReference type="EMBL" id="KJ787549">
    <property type="protein sequence ID" value="AIX87746.1"/>
    <property type="molecule type" value="mRNA"/>
</dbReference>
<evidence type="ECO:0000256" key="1">
    <source>
        <dbReference type="ARBA" id="ARBA00023157"/>
    </source>
</evidence>
<dbReference type="AlphaFoldDB" id="A0A0K0LC66"/>